<feature type="compositionally biased region" description="Polar residues" evidence="1">
    <location>
        <begin position="28"/>
        <end position="45"/>
    </location>
</feature>
<evidence type="ECO:0000313" key="2">
    <source>
        <dbReference type="EMBL" id="EDW72604.1"/>
    </source>
</evidence>
<feature type="compositionally biased region" description="Basic and acidic residues" evidence="1">
    <location>
        <begin position="48"/>
        <end position="58"/>
    </location>
</feature>
<dbReference type="HOGENOM" id="CLU_125639_1_0_1"/>
<sequence length="137" mass="15473">MSNTDKLDSTSGGPCSGSRPTENKNKSKSQPLGNRNRNMKSSFGLSVTKKEGDTSSKDENGCICYRKKKAYECGRCHQYFYGRVCEICPIHKEIFLMDFQRCPYCAAPIEQIKDAPMSWDEIRKMEDAELPNADEGL</sequence>
<proteinExistence type="predicted"/>
<dbReference type="AlphaFoldDB" id="B4MKG5"/>
<dbReference type="KEGG" id="dwi:6638449"/>
<reference evidence="2 3" key="1">
    <citation type="journal article" date="2007" name="Nature">
        <title>Evolution of genes and genomes on the Drosophila phylogeny.</title>
        <authorList>
            <consortium name="Drosophila 12 Genomes Consortium"/>
            <person name="Clark A.G."/>
            <person name="Eisen M.B."/>
            <person name="Smith D.R."/>
            <person name="Bergman C.M."/>
            <person name="Oliver B."/>
            <person name="Markow T.A."/>
            <person name="Kaufman T.C."/>
            <person name="Kellis M."/>
            <person name="Gelbart W."/>
            <person name="Iyer V.N."/>
            <person name="Pollard D.A."/>
            <person name="Sackton T.B."/>
            <person name="Larracuente A.M."/>
            <person name="Singh N.D."/>
            <person name="Abad J.P."/>
            <person name="Abt D.N."/>
            <person name="Adryan B."/>
            <person name="Aguade M."/>
            <person name="Akashi H."/>
            <person name="Anderson W.W."/>
            <person name="Aquadro C.F."/>
            <person name="Ardell D.H."/>
            <person name="Arguello R."/>
            <person name="Artieri C.G."/>
            <person name="Barbash D.A."/>
            <person name="Barker D."/>
            <person name="Barsanti P."/>
            <person name="Batterham P."/>
            <person name="Batzoglou S."/>
            <person name="Begun D."/>
            <person name="Bhutkar A."/>
            <person name="Blanco E."/>
            <person name="Bosak S.A."/>
            <person name="Bradley R.K."/>
            <person name="Brand A.D."/>
            <person name="Brent M.R."/>
            <person name="Brooks A.N."/>
            <person name="Brown R.H."/>
            <person name="Butlin R.K."/>
            <person name="Caggese C."/>
            <person name="Calvi B.R."/>
            <person name="Bernardo de Carvalho A."/>
            <person name="Caspi A."/>
            <person name="Castrezana S."/>
            <person name="Celniker S.E."/>
            <person name="Chang J.L."/>
            <person name="Chapple C."/>
            <person name="Chatterji S."/>
            <person name="Chinwalla A."/>
            <person name="Civetta A."/>
            <person name="Clifton S.W."/>
            <person name="Comeron J.M."/>
            <person name="Costello J.C."/>
            <person name="Coyne J.A."/>
            <person name="Daub J."/>
            <person name="David R.G."/>
            <person name="Delcher A.L."/>
            <person name="Delehaunty K."/>
            <person name="Do C.B."/>
            <person name="Ebling H."/>
            <person name="Edwards K."/>
            <person name="Eickbush T."/>
            <person name="Evans J.D."/>
            <person name="Filipski A."/>
            <person name="Findeiss S."/>
            <person name="Freyhult E."/>
            <person name="Fulton L."/>
            <person name="Fulton R."/>
            <person name="Garcia A.C."/>
            <person name="Gardiner A."/>
            <person name="Garfield D.A."/>
            <person name="Garvin B.E."/>
            <person name="Gibson G."/>
            <person name="Gilbert D."/>
            <person name="Gnerre S."/>
            <person name="Godfrey J."/>
            <person name="Good R."/>
            <person name="Gotea V."/>
            <person name="Gravely B."/>
            <person name="Greenberg A.J."/>
            <person name="Griffiths-Jones S."/>
            <person name="Gross S."/>
            <person name="Guigo R."/>
            <person name="Gustafson E.A."/>
            <person name="Haerty W."/>
            <person name="Hahn M.W."/>
            <person name="Halligan D.L."/>
            <person name="Halpern A.L."/>
            <person name="Halter G.M."/>
            <person name="Han M.V."/>
            <person name="Heger A."/>
            <person name="Hillier L."/>
            <person name="Hinrichs A.S."/>
            <person name="Holmes I."/>
            <person name="Hoskins R.A."/>
            <person name="Hubisz M.J."/>
            <person name="Hultmark D."/>
            <person name="Huntley M.A."/>
            <person name="Jaffe D.B."/>
            <person name="Jagadeeshan S."/>
            <person name="Jeck W.R."/>
            <person name="Johnson J."/>
            <person name="Jones C.D."/>
            <person name="Jordan W.C."/>
            <person name="Karpen G.H."/>
            <person name="Kataoka E."/>
            <person name="Keightley P.D."/>
            <person name="Kheradpour P."/>
            <person name="Kirkness E.F."/>
            <person name="Koerich L.B."/>
            <person name="Kristiansen K."/>
            <person name="Kudrna D."/>
            <person name="Kulathinal R.J."/>
            <person name="Kumar S."/>
            <person name="Kwok R."/>
            <person name="Lander E."/>
            <person name="Langley C.H."/>
            <person name="Lapoint R."/>
            <person name="Lazzaro B.P."/>
            <person name="Lee S.J."/>
            <person name="Levesque L."/>
            <person name="Li R."/>
            <person name="Lin C.F."/>
            <person name="Lin M.F."/>
            <person name="Lindblad-Toh K."/>
            <person name="Llopart A."/>
            <person name="Long M."/>
            <person name="Low L."/>
            <person name="Lozovsky E."/>
            <person name="Lu J."/>
            <person name="Luo M."/>
            <person name="Machado C.A."/>
            <person name="Makalowski W."/>
            <person name="Marzo M."/>
            <person name="Matsuda M."/>
            <person name="Matzkin L."/>
            <person name="McAllister B."/>
            <person name="McBride C.S."/>
            <person name="McKernan B."/>
            <person name="McKernan K."/>
            <person name="Mendez-Lago M."/>
            <person name="Minx P."/>
            <person name="Mollenhauer M.U."/>
            <person name="Montooth K."/>
            <person name="Mount S.M."/>
            <person name="Mu X."/>
            <person name="Myers E."/>
            <person name="Negre B."/>
            <person name="Newfeld S."/>
            <person name="Nielsen R."/>
            <person name="Noor M.A."/>
            <person name="O'Grady P."/>
            <person name="Pachter L."/>
            <person name="Papaceit M."/>
            <person name="Parisi M.J."/>
            <person name="Parisi M."/>
            <person name="Parts L."/>
            <person name="Pedersen J.S."/>
            <person name="Pesole G."/>
            <person name="Phillippy A.M."/>
            <person name="Ponting C.P."/>
            <person name="Pop M."/>
            <person name="Porcelli D."/>
            <person name="Powell J.R."/>
            <person name="Prohaska S."/>
            <person name="Pruitt K."/>
            <person name="Puig M."/>
            <person name="Quesneville H."/>
            <person name="Ram K.R."/>
            <person name="Rand D."/>
            <person name="Rasmussen M.D."/>
            <person name="Reed L.K."/>
            <person name="Reenan R."/>
            <person name="Reily A."/>
            <person name="Remington K.A."/>
            <person name="Rieger T.T."/>
            <person name="Ritchie M.G."/>
            <person name="Robin C."/>
            <person name="Rogers Y.H."/>
            <person name="Rohde C."/>
            <person name="Rozas J."/>
            <person name="Rubenfield M.J."/>
            <person name="Ruiz A."/>
            <person name="Russo S."/>
            <person name="Salzberg S.L."/>
            <person name="Sanchez-Gracia A."/>
            <person name="Saranga D.J."/>
            <person name="Sato H."/>
            <person name="Schaeffer S.W."/>
            <person name="Schatz M.C."/>
            <person name="Schlenke T."/>
            <person name="Schwartz R."/>
            <person name="Segarra C."/>
            <person name="Singh R.S."/>
            <person name="Sirot L."/>
            <person name="Sirota M."/>
            <person name="Sisneros N.B."/>
            <person name="Smith C.D."/>
            <person name="Smith T.F."/>
            <person name="Spieth J."/>
            <person name="Stage D.E."/>
            <person name="Stark A."/>
            <person name="Stephan W."/>
            <person name="Strausberg R.L."/>
            <person name="Strempel S."/>
            <person name="Sturgill D."/>
            <person name="Sutton G."/>
            <person name="Sutton G.G."/>
            <person name="Tao W."/>
            <person name="Teichmann S."/>
            <person name="Tobari Y.N."/>
            <person name="Tomimura Y."/>
            <person name="Tsolas J.M."/>
            <person name="Valente V.L."/>
            <person name="Venter E."/>
            <person name="Venter J.C."/>
            <person name="Vicario S."/>
            <person name="Vieira F.G."/>
            <person name="Vilella A.J."/>
            <person name="Villasante A."/>
            <person name="Walenz B."/>
            <person name="Wang J."/>
            <person name="Wasserman M."/>
            <person name="Watts T."/>
            <person name="Wilson D."/>
            <person name="Wilson R.K."/>
            <person name="Wing R.A."/>
            <person name="Wolfner M.F."/>
            <person name="Wong A."/>
            <person name="Wong G.K."/>
            <person name="Wu C.I."/>
            <person name="Wu G."/>
            <person name="Yamamoto D."/>
            <person name="Yang H.P."/>
            <person name="Yang S.P."/>
            <person name="Yorke J.A."/>
            <person name="Yoshida K."/>
            <person name="Zdobnov E."/>
            <person name="Zhang P."/>
            <person name="Zhang Y."/>
            <person name="Zimin A.V."/>
            <person name="Baldwin J."/>
            <person name="Abdouelleil A."/>
            <person name="Abdulkadir J."/>
            <person name="Abebe A."/>
            <person name="Abera B."/>
            <person name="Abreu J."/>
            <person name="Acer S.C."/>
            <person name="Aftuck L."/>
            <person name="Alexander A."/>
            <person name="An P."/>
            <person name="Anderson E."/>
            <person name="Anderson S."/>
            <person name="Arachi H."/>
            <person name="Azer M."/>
            <person name="Bachantsang P."/>
            <person name="Barry A."/>
            <person name="Bayul T."/>
            <person name="Berlin A."/>
            <person name="Bessette D."/>
            <person name="Bloom T."/>
            <person name="Blye J."/>
            <person name="Boguslavskiy L."/>
            <person name="Bonnet C."/>
            <person name="Boukhgalter B."/>
            <person name="Bourzgui I."/>
            <person name="Brown A."/>
            <person name="Cahill P."/>
            <person name="Channer S."/>
            <person name="Cheshatsang Y."/>
            <person name="Chuda L."/>
            <person name="Citroen M."/>
            <person name="Collymore A."/>
            <person name="Cooke P."/>
            <person name="Costello M."/>
            <person name="D'Aco K."/>
            <person name="Daza R."/>
            <person name="De Haan G."/>
            <person name="DeGray S."/>
            <person name="DeMaso C."/>
            <person name="Dhargay N."/>
            <person name="Dooley K."/>
            <person name="Dooley E."/>
            <person name="Doricent M."/>
            <person name="Dorje P."/>
            <person name="Dorjee K."/>
            <person name="Dupes A."/>
            <person name="Elong R."/>
            <person name="Falk J."/>
            <person name="Farina A."/>
            <person name="Faro S."/>
            <person name="Ferguson D."/>
            <person name="Fisher S."/>
            <person name="Foley C.D."/>
            <person name="Franke A."/>
            <person name="Friedrich D."/>
            <person name="Gadbois L."/>
            <person name="Gearin G."/>
            <person name="Gearin C.R."/>
            <person name="Giannoukos G."/>
            <person name="Goode T."/>
            <person name="Graham J."/>
            <person name="Grandbois E."/>
            <person name="Grewal S."/>
            <person name="Gyaltsen K."/>
            <person name="Hafez N."/>
            <person name="Hagos B."/>
            <person name="Hall J."/>
            <person name="Henson C."/>
            <person name="Hollinger A."/>
            <person name="Honan T."/>
            <person name="Huard M.D."/>
            <person name="Hughes L."/>
            <person name="Hurhula B."/>
            <person name="Husby M.E."/>
            <person name="Kamat A."/>
            <person name="Kanga B."/>
            <person name="Kashin S."/>
            <person name="Khazanovich D."/>
            <person name="Kisner P."/>
            <person name="Lance K."/>
            <person name="Lara M."/>
            <person name="Lee W."/>
            <person name="Lennon N."/>
            <person name="Letendre F."/>
            <person name="LeVine R."/>
            <person name="Lipovsky A."/>
            <person name="Liu X."/>
            <person name="Liu J."/>
            <person name="Liu S."/>
            <person name="Lokyitsang T."/>
            <person name="Lokyitsang Y."/>
            <person name="Lubonja R."/>
            <person name="Lui A."/>
            <person name="MacDonald P."/>
            <person name="Magnisalis V."/>
            <person name="Maru K."/>
            <person name="Matthews C."/>
            <person name="McCusker W."/>
            <person name="McDonough S."/>
            <person name="Mehta T."/>
            <person name="Meldrim J."/>
            <person name="Meneus L."/>
            <person name="Mihai O."/>
            <person name="Mihalev A."/>
            <person name="Mihova T."/>
            <person name="Mittelman R."/>
            <person name="Mlenga V."/>
            <person name="Montmayeur A."/>
            <person name="Mulrain L."/>
            <person name="Navidi A."/>
            <person name="Naylor J."/>
            <person name="Negash T."/>
            <person name="Nguyen T."/>
            <person name="Nguyen N."/>
            <person name="Nicol R."/>
            <person name="Norbu C."/>
            <person name="Norbu N."/>
            <person name="Novod N."/>
            <person name="O'Neill B."/>
            <person name="Osman S."/>
            <person name="Markiewicz E."/>
            <person name="Oyono O.L."/>
            <person name="Patti C."/>
            <person name="Phunkhang P."/>
            <person name="Pierre F."/>
            <person name="Priest M."/>
            <person name="Raghuraman S."/>
            <person name="Rege F."/>
            <person name="Reyes R."/>
            <person name="Rise C."/>
            <person name="Rogov P."/>
            <person name="Ross K."/>
            <person name="Ryan E."/>
            <person name="Settipalli S."/>
            <person name="Shea T."/>
            <person name="Sherpa N."/>
            <person name="Shi L."/>
            <person name="Shih D."/>
            <person name="Sparrow T."/>
            <person name="Spaulding J."/>
            <person name="Stalker J."/>
            <person name="Stange-Thomann N."/>
            <person name="Stavropoulos S."/>
            <person name="Stone C."/>
            <person name="Strader C."/>
            <person name="Tesfaye S."/>
            <person name="Thomson T."/>
            <person name="Thoulutsang Y."/>
            <person name="Thoulutsang D."/>
            <person name="Topham K."/>
            <person name="Topping I."/>
            <person name="Tsamla T."/>
            <person name="Vassiliev H."/>
            <person name="Vo A."/>
            <person name="Wangchuk T."/>
            <person name="Wangdi T."/>
            <person name="Weiand M."/>
            <person name="Wilkinson J."/>
            <person name="Wilson A."/>
            <person name="Yadav S."/>
            <person name="Young G."/>
            <person name="Yu Q."/>
            <person name="Zembek L."/>
            <person name="Zhong D."/>
            <person name="Zimmer A."/>
            <person name="Zwirko Z."/>
            <person name="Jaffe D.B."/>
            <person name="Alvarez P."/>
            <person name="Brockman W."/>
            <person name="Butler J."/>
            <person name="Chin C."/>
            <person name="Gnerre S."/>
            <person name="Grabherr M."/>
            <person name="Kleber M."/>
            <person name="Mauceli E."/>
            <person name="MacCallum I."/>
        </authorList>
    </citation>
    <scope>NUCLEOTIDE SEQUENCE [LARGE SCALE GENOMIC DNA]</scope>
    <source>
        <strain evidence="3">Tucson 14030-0811.24</strain>
    </source>
</reference>
<evidence type="ECO:0000256" key="1">
    <source>
        <dbReference type="SAM" id="MobiDB-lite"/>
    </source>
</evidence>
<accession>B4MKG5</accession>
<keyword evidence="3" id="KW-1185">Reference proteome</keyword>
<dbReference type="InParanoid" id="B4MKG5"/>
<evidence type="ECO:0000313" key="3">
    <source>
        <dbReference type="Proteomes" id="UP000007798"/>
    </source>
</evidence>
<dbReference type="PhylomeDB" id="B4MKG5"/>
<dbReference type="OrthoDB" id="7811679at2759"/>
<dbReference type="EMBL" id="CH963846">
    <property type="protein sequence ID" value="EDW72604.1"/>
    <property type="molecule type" value="Genomic_DNA"/>
</dbReference>
<gene>
    <name evidence="2" type="primary">Dwil\GK20623</name>
    <name evidence="2" type="ORF">Dwil_GK20623</name>
</gene>
<dbReference type="FunCoup" id="B4MKG5">
    <property type="interactions" value="7"/>
</dbReference>
<name>B4MKG5_DROWI</name>
<protein>
    <submittedName>
        <fullName evidence="2">Uncharacterized protein</fullName>
    </submittedName>
</protein>
<organism evidence="2 3">
    <name type="scientific">Drosophila willistoni</name>
    <name type="common">Fruit fly</name>
    <dbReference type="NCBI Taxonomy" id="7260"/>
    <lineage>
        <taxon>Eukaryota</taxon>
        <taxon>Metazoa</taxon>
        <taxon>Ecdysozoa</taxon>
        <taxon>Arthropoda</taxon>
        <taxon>Hexapoda</taxon>
        <taxon>Insecta</taxon>
        <taxon>Pterygota</taxon>
        <taxon>Neoptera</taxon>
        <taxon>Endopterygota</taxon>
        <taxon>Diptera</taxon>
        <taxon>Brachycera</taxon>
        <taxon>Muscomorpha</taxon>
        <taxon>Ephydroidea</taxon>
        <taxon>Drosophilidae</taxon>
        <taxon>Drosophila</taxon>
        <taxon>Sophophora</taxon>
    </lineage>
</organism>
<feature type="region of interest" description="Disordered" evidence="1">
    <location>
        <begin position="1"/>
        <end position="58"/>
    </location>
</feature>
<dbReference type="eggNOG" id="ENOG502TCEI">
    <property type="taxonomic scope" value="Eukaryota"/>
</dbReference>
<dbReference type="Proteomes" id="UP000007798">
    <property type="component" value="Unassembled WGS sequence"/>
</dbReference>